<reference evidence="8 9" key="1">
    <citation type="submission" date="2019-07" db="EMBL/GenBank/DDBJ databases">
        <title>Whole genome shotgun sequence of Skermanella aerolata NBRC 106429.</title>
        <authorList>
            <person name="Hosoyama A."/>
            <person name="Uohara A."/>
            <person name="Ohji S."/>
            <person name="Ichikawa N."/>
        </authorList>
    </citation>
    <scope>NUCLEOTIDE SEQUENCE [LARGE SCALE GENOMIC DNA]</scope>
    <source>
        <strain evidence="8 9">NBRC 106429</strain>
    </source>
</reference>
<feature type="transmembrane region" description="Helical" evidence="7">
    <location>
        <begin position="68"/>
        <end position="89"/>
    </location>
</feature>
<keyword evidence="3" id="KW-1003">Cell membrane</keyword>
<proteinExistence type="inferred from homology"/>
<feature type="transmembrane region" description="Helical" evidence="7">
    <location>
        <begin position="45"/>
        <end position="62"/>
    </location>
</feature>
<sequence length="258" mass="27370">MPMEILSLDQALTGQIYSFMLIFSRIGTAFMQLPGFGDTYVQPRIRLLLALAITLVVQPAITPMLPPVPAGALGLTVLIVMEGFVGLFLGTISRMLSAALDIAGTIISMQIGLSNAFMFNPALAAQGTLIGAYMGNIGVVLLFVTDLHHLLILSVIGSYEVFVPGAPLPMGDFAEMMTKMVAQCFSIGAQMAAPFIAVGIMFNLALGLLQKMMPQLQAFSVIMGGQVALGLALLTLVMSATMMFWLRTVESSLAGFLG</sequence>
<evidence type="ECO:0000256" key="7">
    <source>
        <dbReference type="SAM" id="Phobius"/>
    </source>
</evidence>
<evidence type="ECO:0000313" key="9">
    <source>
        <dbReference type="Proteomes" id="UP000321523"/>
    </source>
</evidence>
<evidence type="ECO:0000256" key="2">
    <source>
        <dbReference type="ARBA" id="ARBA00009772"/>
    </source>
</evidence>
<name>A0A512E198_9PROT</name>
<feature type="transmembrane region" description="Helical" evidence="7">
    <location>
        <begin position="221"/>
        <end position="246"/>
    </location>
</feature>
<evidence type="ECO:0000313" key="8">
    <source>
        <dbReference type="EMBL" id="GEO42481.1"/>
    </source>
</evidence>
<dbReference type="PANTHER" id="PTHR30065:SF8">
    <property type="entry name" value="FLAGELLAR BIOSYNTHETIC PROTEIN FLIR"/>
    <property type="match status" value="1"/>
</dbReference>
<evidence type="ECO:0000256" key="4">
    <source>
        <dbReference type="ARBA" id="ARBA00022692"/>
    </source>
</evidence>
<feature type="transmembrane region" description="Helical" evidence="7">
    <location>
        <begin position="187"/>
        <end position="209"/>
    </location>
</feature>
<comment type="similarity">
    <text evidence="2">Belongs to the FliR/MopE/SpaR family.</text>
</comment>
<comment type="caution">
    <text evidence="8">The sequence shown here is derived from an EMBL/GenBank/DDBJ whole genome shotgun (WGS) entry which is preliminary data.</text>
</comment>
<feature type="transmembrane region" description="Helical" evidence="7">
    <location>
        <begin position="150"/>
        <end position="167"/>
    </location>
</feature>
<feature type="transmembrane region" description="Helical" evidence="7">
    <location>
        <begin position="12"/>
        <end position="33"/>
    </location>
</feature>
<dbReference type="EMBL" id="BJYZ01000042">
    <property type="protein sequence ID" value="GEO42481.1"/>
    <property type="molecule type" value="Genomic_DNA"/>
</dbReference>
<gene>
    <name evidence="8" type="ORF">SAE02_66290</name>
</gene>
<dbReference type="Proteomes" id="UP000321523">
    <property type="component" value="Unassembled WGS sequence"/>
</dbReference>
<organism evidence="8 9">
    <name type="scientific">Skermanella aerolata</name>
    <dbReference type="NCBI Taxonomy" id="393310"/>
    <lineage>
        <taxon>Bacteria</taxon>
        <taxon>Pseudomonadati</taxon>
        <taxon>Pseudomonadota</taxon>
        <taxon>Alphaproteobacteria</taxon>
        <taxon>Rhodospirillales</taxon>
        <taxon>Azospirillaceae</taxon>
        <taxon>Skermanella</taxon>
    </lineage>
</organism>
<protein>
    <submittedName>
        <fullName evidence="8">Flagellar biosynthetic protein FliR</fullName>
    </submittedName>
</protein>
<dbReference type="GO" id="GO:0006605">
    <property type="term" value="P:protein targeting"/>
    <property type="evidence" value="ECO:0007669"/>
    <property type="project" value="InterPro"/>
</dbReference>
<evidence type="ECO:0000256" key="1">
    <source>
        <dbReference type="ARBA" id="ARBA00004651"/>
    </source>
</evidence>
<dbReference type="GO" id="GO:0005886">
    <property type="term" value="C:plasma membrane"/>
    <property type="evidence" value="ECO:0007669"/>
    <property type="project" value="UniProtKB-SubCell"/>
</dbReference>
<evidence type="ECO:0000256" key="3">
    <source>
        <dbReference type="ARBA" id="ARBA00022475"/>
    </source>
</evidence>
<evidence type="ECO:0000256" key="5">
    <source>
        <dbReference type="ARBA" id="ARBA00022989"/>
    </source>
</evidence>
<feature type="transmembrane region" description="Helical" evidence="7">
    <location>
        <begin position="123"/>
        <end position="143"/>
    </location>
</feature>
<keyword evidence="9" id="KW-1185">Reference proteome</keyword>
<dbReference type="RefSeq" id="WP_044436379.1">
    <property type="nucleotide sequence ID" value="NZ_BJYZ01000042.1"/>
</dbReference>
<keyword evidence="8" id="KW-0282">Flagellum</keyword>
<dbReference type="PRINTS" id="PR00953">
    <property type="entry name" value="TYPE3IMRPROT"/>
</dbReference>
<keyword evidence="8" id="KW-0969">Cilium</keyword>
<keyword evidence="5 7" id="KW-1133">Transmembrane helix</keyword>
<feature type="transmembrane region" description="Helical" evidence="7">
    <location>
        <begin position="96"/>
        <end position="117"/>
    </location>
</feature>
<keyword evidence="8" id="KW-0966">Cell projection</keyword>
<keyword evidence="4 7" id="KW-0812">Transmembrane</keyword>
<dbReference type="Pfam" id="PF01311">
    <property type="entry name" value="Bac_export_1"/>
    <property type="match status" value="1"/>
</dbReference>
<evidence type="ECO:0000256" key="6">
    <source>
        <dbReference type="ARBA" id="ARBA00023136"/>
    </source>
</evidence>
<dbReference type="AlphaFoldDB" id="A0A512E198"/>
<dbReference type="InterPro" id="IPR002010">
    <property type="entry name" value="T3SS_IM_R"/>
</dbReference>
<dbReference type="PANTHER" id="PTHR30065">
    <property type="entry name" value="FLAGELLAR BIOSYNTHETIC PROTEIN FLIR"/>
    <property type="match status" value="1"/>
</dbReference>
<comment type="subcellular location">
    <subcellularLocation>
        <location evidence="1">Cell membrane</location>
        <topology evidence="1">Multi-pass membrane protein</topology>
    </subcellularLocation>
</comment>
<accession>A0A512E198</accession>
<keyword evidence="6 7" id="KW-0472">Membrane</keyword>